<evidence type="ECO:0000313" key="3">
    <source>
        <dbReference type="EMBL" id="CAF1430876.1"/>
    </source>
</evidence>
<feature type="transmembrane region" description="Helical" evidence="1">
    <location>
        <begin position="165"/>
        <end position="187"/>
    </location>
</feature>
<keyword evidence="4" id="KW-1185">Reference proteome</keyword>
<evidence type="ECO:0000256" key="1">
    <source>
        <dbReference type="SAM" id="Phobius"/>
    </source>
</evidence>
<dbReference type="EMBL" id="CAJNOJ010000393">
    <property type="protein sequence ID" value="CAF1430876.1"/>
    <property type="molecule type" value="Genomic_DNA"/>
</dbReference>
<keyword evidence="1" id="KW-1133">Transmembrane helix</keyword>
<feature type="transmembrane region" description="Helical" evidence="1">
    <location>
        <begin position="69"/>
        <end position="92"/>
    </location>
</feature>
<feature type="transmembrane region" description="Helical" evidence="1">
    <location>
        <begin position="37"/>
        <end position="57"/>
    </location>
</feature>
<dbReference type="OrthoDB" id="6157510at2759"/>
<protein>
    <submittedName>
        <fullName evidence="3">Uncharacterized protein</fullName>
    </submittedName>
</protein>
<reference evidence="3" key="1">
    <citation type="submission" date="2021-02" db="EMBL/GenBank/DDBJ databases">
        <authorList>
            <person name="Nowell W R."/>
        </authorList>
    </citation>
    <scope>NUCLEOTIDE SEQUENCE</scope>
</reference>
<evidence type="ECO:0000313" key="2">
    <source>
        <dbReference type="EMBL" id="CAF0860744.1"/>
    </source>
</evidence>
<sequence length="204" mass="23063">MFSQYMRNRNRIFDPFESGRNIFLQLVIRFYSFRCHFIVIPLVIIYAAVHLGLAIHYFGQCPMQPMIPIYMIVHAAVHLGLIVFALIGVIVVQCIYSFHETIGIVLLVLVLVLHTILGIFSFAWLIAGSVWIFGAKADGVQGSNPDITSTYCQSHLYKAAFTLLIINYIAHGLFAIAIIAICVWGMNRKVNRSRMGMNMMNYGV</sequence>
<evidence type="ECO:0000313" key="4">
    <source>
        <dbReference type="Proteomes" id="UP000663828"/>
    </source>
</evidence>
<keyword evidence="1" id="KW-0812">Transmembrane</keyword>
<dbReference type="Proteomes" id="UP000663852">
    <property type="component" value="Unassembled WGS sequence"/>
</dbReference>
<evidence type="ECO:0000313" key="5">
    <source>
        <dbReference type="Proteomes" id="UP000663852"/>
    </source>
</evidence>
<dbReference type="Proteomes" id="UP000663828">
    <property type="component" value="Unassembled WGS sequence"/>
</dbReference>
<proteinExistence type="predicted"/>
<accession>A0A815MYF1</accession>
<gene>
    <name evidence="3" type="ORF">EDS130_LOCUS38194</name>
    <name evidence="2" type="ORF">XAT740_LOCUS5971</name>
</gene>
<dbReference type="AlphaFoldDB" id="A0A815MYF1"/>
<dbReference type="InterPro" id="IPR040350">
    <property type="entry name" value="TMEM272"/>
</dbReference>
<name>A0A815MYF1_ADIRI</name>
<dbReference type="PANTHER" id="PTHR33444:SF2">
    <property type="entry name" value="MARVEL DOMAIN-CONTAINING PROTEIN"/>
    <property type="match status" value="1"/>
</dbReference>
<comment type="caution">
    <text evidence="3">The sequence shown here is derived from an EMBL/GenBank/DDBJ whole genome shotgun (WGS) entry which is preliminary data.</text>
</comment>
<dbReference type="PANTHER" id="PTHR33444">
    <property type="entry name" value="SI:DKEY-19B23.12-RELATED"/>
    <property type="match status" value="1"/>
</dbReference>
<keyword evidence="1" id="KW-0472">Membrane</keyword>
<dbReference type="EMBL" id="CAJNOR010000266">
    <property type="protein sequence ID" value="CAF0860744.1"/>
    <property type="molecule type" value="Genomic_DNA"/>
</dbReference>
<organism evidence="3 5">
    <name type="scientific">Adineta ricciae</name>
    <name type="common">Rotifer</name>
    <dbReference type="NCBI Taxonomy" id="249248"/>
    <lineage>
        <taxon>Eukaryota</taxon>
        <taxon>Metazoa</taxon>
        <taxon>Spiralia</taxon>
        <taxon>Gnathifera</taxon>
        <taxon>Rotifera</taxon>
        <taxon>Eurotatoria</taxon>
        <taxon>Bdelloidea</taxon>
        <taxon>Adinetida</taxon>
        <taxon>Adinetidae</taxon>
        <taxon>Adineta</taxon>
    </lineage>
</organism>
<feature type="transmembrane region" description="Helical" evidence="1">
    <location>
        <begin position="104"/>
        <end position="127"/>
    </location>
</feature>